<dbReference type="GO" id="GO:0010468">
    <property type="term" value="P:regulation of gene expression"/>
    <property type="evidence" value="ECO:0007669"/>
    <property type="project" value="UniProtKB-ARBA"/>
</dbReference>
<keyword evidence="16" id="KW-1185">Reference proteome</keyword>
<feature type="compositionally biased region" description="Basic and acidic residues" evidence="11">
    <location>
        <begin position="456"/>
        <end position="491"/>
    </location>
</feature>
<dbReference type="PANTHER" id="PTHR13980:SF15">
    <property type="entry name" value="FACT COMPLEX SUBUNIT SPT16"/>
    <property type="match status" value="1"/>
</dbReference>
<evidence type="ECO:0000259" key="14">
    <source>
        <dbReference type="SMART" id="SM01287"/>
    </source>
</evidence>
<feature type="compositionally biased region" description="Acidic residues" evidence="11">
    <location>
        <begin position="945"/>
        <end position="983"/>
    </location>
</feature>
<dbReference type="InterPro" id="IPR056595">
    <property type="entry name" value="Fact-SPT16_PH"/>
</dbReference>
<evidence type="ECO:0000313" key="16">
    <source>
        <dbReference type="Proteomes" id="UP000398389"/>
    </source>
</evidence>
<evidence type="ECO:0000256" key="9">
    <source>
        <dbReference type="ARBA" id="ARBA00023242"/>
    </source>
</evidence>
<dbReference type="CDD" id="cd01091">
    <property type="entry name" value="CDC68-like"/>
    <property type="match status" value="1"/>
</dbReference>
<evidence type="ECO:0000256" key="2">
    <source>
        <dbReference type="ARBA" id="ARBA00022454"/>
    </source>
</evidence>
<dbReference type="GO" id="GO:0006260">
    <property type="term" value="P:DNA replication"/>
    <property type="evidence" value="ECO:0007669"/>
    <property type="project" value="UniProtKB-KW"/>
</dbReference>
<dbReference type="Pfam" id="PF08512">
    <property type="entry name" value="Rttp106-like_middle"/>
    <property type="match status" value="1"/>
</dbReference>
<dbReference type="GO" id="GO:0006368">
    <property type="term" value="P:transcription elongation by RNA polymerase II"/>
    <property type="evidence" value="ECO:0007669"/>
    <property type="project" value="TreeGrafter"/>
</dbReference>
<feature type="region of interest" description="Disordered" evidence="11">
    <location>
        <begin position="452"/>
        <end position="502"/>
    </location>
</feature>
<dbReference type="SMART" id="SM01287">
    <property type="entry name" value="Rtt106"/>
    <property type="match status" value="1"/>
</dbReference>
<dbReference type="SUPFAM" id="SSF55920">
    <property type="entry name" value="Creatinase/aminopeptidase"/>
    <property type="match status" value="1"/>
</dbReference>
<evidence type="ECO:0000256" key="1">
    <source>
        <dbReference type="ARBA" id="ARBA00010779"/>
    </source>
</evidence>
<dbReference type="Pfam" id="PF00557">
    <property type="entry name" value="Peptidase_M24"/>
    <property type="match status" value="1"/>
</dbReference>
<comment type="subcellular location">
    <subcellularLocation>
        <location evidence="10">Nucleus</location>
    </subcellularLocation>
    <subcellularLocation>
        <location evidence="10">Chromosome</location>
    </subcellularLocation>
</comment>
<dbReference type="GeneID" id="43582033"/>
<dbReference type="AlphaFoldDB" id="A0A5E8BJF2"/>
<dbReference type="GO" id="GO:0031491">
    <property type="term" value="F:nucleosome binding"/>
    <property type="evidence" value="ECO:0007669"/>
    <property type="project" value="TreeGrafter"/>
</dbReference>
<feature type="domain" description="FACT complex subunit SPT16 N-terminal lobe" evidence="12">
    <location>
        <begin position="6"/>
        <end position="160"/>
    </location>
</feature>
<dbReference type="Pfam" id="PF14826">
    <property type="entry name" value="FACT-Spt16_Nlob"/>
    <property type="match status" value="1"/>
</dbReference>
<dbReference type="InterPro" id="IPR029148">
    <property type="entry name" value="FACT-SPT16_Nlobe"/>
</dbReference>
<comment type="subunit">
    <text evidence="10">Component of the FACT complex.</text>
</comment>
<keyword evidence="3 10" id="KW-0235">DNA replication</keyword>
<evidence type="ECO:0000313" key="15">
    <source>
        <dbReference type="EMBL" id="VVT51794.1"/>
    </source>
</evidence>
<dbReference type="FunFam" id="2.30.29.30:FF:000017">
    <property type="entry name" value="FACT complex subunit SPT16"/>
    <property type="match status" value="1"/>
</dbReference>
<evidence type="ECO:0000256" key="11">
    <source>
        <dbReference type="SAM" id="MobiDB-lite"/>
    </source>
</evidence>
<dbReference type="Pfam" id="PF24824">
    <property type="entry name" value="PH_SPT16"/>
    <property type="match status" value="1"/>
</dbReference>
<organism evidence="15 16">
    <name type="scientific">Magnusiomyces paraingens</name>
    <dbReference type="NCBI Taxonomy" id="2606893"/>
    <lineage>
        <taxon>Eukaryota</taxon>
        <taxon>Fungi</taxon>
        <taxon>Dikarya</taxon>
        <taxon>Ascomycota</taxon>
        <taxon>Saccharomycotina</taxon>
        <taxon>Dipodascomycetes</taxon>
        <taxon>Dipodascales</taxon>
        <taxon>Dipodascaceae</taxon>
        <taxon>Magnusiomyces</taxon>
    </lineage>
</organism>
<evidence type="ECO:0000256" key="3">
    <source>
        <dbReference type="ARBA" id="ARBA00022705"/>
    </source>
</evidence>
<reference evidence="15 16" key="1">
    <citation type="submission" date="2019-09" db="EMBL/GenBank/DDBJ databases">
        <authorList>
            <person name="Brejova B."/>
        </authorList>
    </citation>
    <scope>NUCLEOTIDE SEQUENCE [LARGE SCALE GENOMIC DNA]</scope>
</reference>
<evidence type="ECO:0000259" key="12">
    <source>
        <dbReference type="SMART" id="SM01285"/>
    </source>
</evidence>
<dbReference type="Gene3D" id="2.30.29.210">
    <property type="entry name" value="FACT complex subunit Spt16p/Cdc68p"/>
    <property type="match status" value="1"/>
</dbReference>
<dbReference type="Proteomes" id="UP000398389">
    <property type="component" value="Unassembled WGS sequence"/>
</dbReference>
<comment type="similarity">
    <text evidence="1 10">Belongs to the peptidase M24 family. SPT16 subfamily.</text>
</comment>
<evidence type="ECO:0000256" key="4">
    <source>
        <dbReference type="ARBA" id="ARBA00022763"/>
    </source>
</evidence>
<accession>A0A5E8BJF2</accession>
<dbReference type="Pfam" id="PF21091">
    <property type="entry name" value="SPT16_C"/>
    <property type="match status" value="1"/>
</dbReference>
<feature type="domain" description="FACT complex subunit SPT16 middle" evidence="13">
    <location>
        <begin position="526"/>
        <end position="676"/>
    </location>
</feature>
<gene>
    <name evidence="15" type="ORF">SAPINGB_P003215</name>
</gene>
<keyword evidence="2 10" id="KW-0158">Chromosome</keyword>
<dbReference type="RefSeq" id="XP_031853824.1">
    <property type="nucleotide sequence ID" value="XM_031997933.1"/>
</dbReference>
<protein>
    <recommendedName>
        <fullName evidence="10">FACT complex subunit</fullName>
    </recommendedName>
</protein>
<dbReference type="InterPro" id="IPR040258">
    <property type="entry name" value="Spt16"/>
</dbReference>
<keyword evidence="4 10" id="KW-0227">DNA damage</keyword>
<evidence type="ECO:0000256" key="8">
    <source>
        <dbReference type="ARBA" id="ARBA00023204"/>
    </source>
</evidence>
<proteinExistence type="inferred from homology"/>
<dbReference type="SMART" id="SM01285">
    <property type="entry name" value="FACT-Spt16_Nlob"/>
    <property type="match status" value="1"/>
</dbReference>
<keyword evidence="5 10" id="KW-0805">Transcription regulation</keyword>
<dbReference type="Gene3D" id="2.30.29.150">
    <property type="match status" value="1"/>
</dbReference>
<dbReference type="InterPro" id="IPR033825">
    <property type="entry name" value="Spt16_M24"/>
</dbReference>
<evidence type="ECO:0000259" key="13">
    <source>
        <dbReference type="SMART" id="SM01286"/>
    </source>
</evidence>
<keyword evidence="7 10" id="KW-0804">Transcription</keyword>
<dbReference type="PANTHER" id="PTHR13980">
    <property type="entry name" value="CDC68 RELATED"/>
    <property type="match status" value="1"/>
</dbReference>
<feature type="compositionally biased region" description="Basic and acidic residues" evidence="11">
    <location>
        <begin position="984"/>
        <end position="1005"/>
    </location>
</feature>
<dbReference type="InterPro" id="IPR029149">
    <property type="entry name" value="Creatin/AminoP/Spt16_N"/>
</dbReference>
<dbReference type="GO" id="GO:0035101">
    <property type="term" value="C:FACT complex"/>
    <property type="evidence" value="ECO:0007669"/>
    <property type="project" value="UniProtKB-UniRule"/>
</dbReference>
<dbReference type="Gene3D" id="2.30.29.30">
    <property type="entry name" value="Pleckstrin-homology domain (PH domain)/Phosphotyrosine-binding domain (PTB)"/>
    <property type="match status" value="1"/>
</dbReference>
<feature type="domain" description="Histone chaperone RTT106/FACT complex subunit SPT16-like middle" evidence="14">
    <location>
        <begin position="799"/>
        <end position="889"/>
    </location>
</feature>
<dbReference type="Pfam" id="PF08644">
    <property type="entry name" value="SPT16"/>
    <property type="match status" value="1"/>
</dbReference>
<feature type="region of interest" description="Disordered" evidence="11">
    <location>
        <begin position="920"/>
        <end position="1005"/>
    </location>
</feature>
<dbReference type="FunFam" id="2.30.29.210:FF:000001">
    <property type="entry name" value="FACT complex subunit spt16"/>
    <property type="match status" value="1"/>
</dbReference>
<name>A0A5E8BJF2_9ASCO</name>
<keyword evidence="9 10" id="KW-0539">Nucleus</keyword>
<evidence type="ECO:0000256" key="5">
    <source>
        <dbReference type="ARBA" id="ARBA00023015"/>
    </source>
</evidence>
<evidence type="ECO:0000256" key="7">
    <source>
        <dbReference type="ARBA" id="ARBA00023163"/>
    </source>
</evidence>
<dbReference type="EMBL" id="CABVLU010000002">
    <property type="protein sequence ID" value="VVT51794.1"/>
    <property type="molecule type" value="Genomic_DNA"/>
</dbReference>
<evidence type="ECO:0000256" key="10">
    <source>
        <dbReference type="RuleBase" id="RU367052"/>
    </source>
</evidence>
<dbReference type="Gene3D" id="3.90.230.10">
    <property type="entry name" value="Creatinase/methionine aminopeptidase superfamily"/>
    <property type="match status" value="1"/>
</dbReference>
<dbReference type="InterPro" id="IPR048969">
    <property type="entry name" value="FACT_SPT16_C"/>
</dbReference>
<dbReference type="InterPro" id="IPR013953">
    <property type="entry name" value="FACT_SPT16_M"/>
</dbReference>
<dbReference type="InterPro" id="IPR011993">
    <property type="entry name" value="PH-like_dom_sf"/>
</dbReference>
<dbReference type="InterPro" id="IPR000994">
    <property type="entry name" value="Pept_M24"/>
</dbReference>
<sequence length="1005" mass="114271">MSEIKIDRALYNKRIDMIHKALATNRPSLNGADSIFILIGKTDEDNPYHKSAVLHTWLLGYEFPTTALLITKTETIVITSAAKAKYLKDLQASTLVWTRSKDAEHNKKLFQDLIAKMTEAGSNLGIIQKDKYEGPMVKEWNEIYGASEKKFTEVDVSSAIAELLQLKDEEELRSIRNASRASTGVMTKFLSEEISTIIDEDRKVKHSALSETVESKIEDDNFFKKTLKLGDSLDPSQLDWCYSPNIQSGGKFDLKPSAMPDDNVLYGGVIVTFLGLRYKSYCSNIGRTYLIDPTKTQEQNYSFAVALQKKVLETITNGVKARDVYKAAQDFIKEKNPKLLSHFLKNVGWGTGIEFRDTSLLLNEKNQHVLKDGMTLTLVIGFQDIPNDDAQDNKSKAYSILLIDTINVTNGAPEVFTESPKSRGDVSYYFKEEEEAKPVKKEVKKPVKSAILKSKLRGENKSQEDDPEAKRKVNQRDLHDKLQKSGLEKYAAESSGNSEGTKTTFKRYESYKHLSQLPKDMKDLRIRVDAKNQTILIPINGRLVPFHIAYYKNGSSNEEGEYAYLRLNFNSPGQGVSKKDDIPSEVADAQFVRSITLRSRDGEHIAGVFKKITDLKKEVLKREAEKKEMEDVAPQGKLIEAKNRRPIRLDTVYVRPAPEGKRVNGLIEIHQNGLRYQSPIKSEFNIEILFSNIKHLYFQPCDHELIVIIHAHLKSPIMVGKKKTKDIQIYREATDLAFDETGNRRRRYRYGDEDELEQEQMERQRRVQLNKEFKQFAEAISDATNGTIDVEIPFRELGFNGVPFRSNVLCQPTTESLIQLIDPPFLVVTLSEIEVVHLERVQFGLRQFDMVVIYKDFTRPVTHINSIPMSQLDGVKDWLNSVDVPYYEGPVNLNWPTIMKTVTSDPHQFFKDGGWSFLTLDNEGGSGQESQESSDEESEFHASDEDPEDESDSYSEEDSDMSEEGDSEGSFGSDDESGDDWDEMDNKAKKLDTKGRGGDDRKRKR</sequence>
<dbReference type="GO" id="GO:0006281">
    <property type="term" value="P:DNA repair"/>
    <property type="evidence" value="ECO:0007669"/>
    <property type="project" value="UniProtKB-UniRule"/>
</dbReference>
<dbReference type="FunFam" id="2.30.29.150:FF:000002">
    <property type="entry name" value="FACT complex subunit SPT16"/>
    <property type="match status" value="1"/>
</dbReference>
<dbReference type="InterPro" id="IPR036005">
    <property type="entry name" value="Creatinase/aminopeptidase-like"/>
</dbReference>
<evidence type="ECO:0000256" key="6">
    <source>
        <dbReference type="ARBA" id="ARBA00023054"/>
    </source>
</evidence>
<dbReference type="OrthoDB" id="10251642at2759"/>
<dbReference type="SMART" id="SM01286">
    <property type="entry name" value="SPT16"/>
    <property type="match status" value="1"/>
</dbReference>
<dbReference type="Gene3D" id="3.40.350.10">
    <property type="entry name" value="Creatinase/prolidase N-terminal domain"/>
    <property type="match status" value="1"/>
</dbReference>
<dbReference type="FunFam" id="3.90.230.10:FF:000005">
    <property type="entry name" value="FACT complex subunit spt16"/>
    <property type="match status" value="1"/>
</dbReference>
<comment type="function">
    <text evidence="10">Component of the FACT complex, a general chromatin factor that acts to reorganize nucleosomes. The FACT complex is involved in multiple processes that require DNA as a template such as mRNA elongation, DNA replication and DNA repair. During transcription elongation the FACT complex acts as a histone chaperone that both destabilizes and restores nucleosomal structure. It facilitates the passage of RNA polymerase II and transcription by promoting the dissociation of one histone H2A-H2B dimer from the nucleosome, then subsequently promotes the reestablishment of the nucleosome following the passage of RNA polymerase II.</text>
</comment>
<keyword evidence="8 10" id="KW-0234">DNA repair</keyword>
<dbReference type="InterPro" id="IPR013719">
    <property type="entry name" value="RTT106/SPT16-like_middle_dom"/>
</dbReference>
<keyword evidence="6" id="KW-0175">Coiled coil</keyword>